<reference evidence="2 3" key="1">
    <citation type="journal article" date="2019" name="Genome Biol. Evol.">
        <title>Insights into the evolution of the New World diploid cottons (Gossypium, subgenus Houzingenia) based on genome sequencing.</title>
        <authorList>
            <person name="Grover C.E."/>
            <person name="Arick M.A. 2nd"/>
            <person name="Thrash A."/>
            <person name="Conover J.L."/>
            <person name="Sanders W.S."/>
            <person name="Peterson D.G."/>
            <person name="Frelichowski J.E."/>
            <person name="Scheffler J.A."/>
            <person name="Scheffler B.E."/>
            <person name="Wendel J.F."/>
        </authorList>
    </citation>
    <scope>NUCLEOTIDE SEQUENCE [LARGE SCALE GENOMIC DNA]</scope>
    <source>
        <strain evidence="2">27</strain>
        <tissue evidence="2">Leaf</tissue>
    </source>
</reference>
<dbReference type="EMBL" id="JABFAC010000008">
    <property type="protein sequence ID" value="MBA0621057.1"/>
    <property type="molecule type" value="Genomic_DNA"/>
</dbReference>
<evidence type="ECO:0000313" key="2">
    <source>
        <dbReference type="EMBL" id="MBA0621057.1"/>
    </source>
</evidence>
<dbReference type="Proteomes" id="UP000593561">
    <property type="component" value="Unassembled WGS sequence"/>
</dbReference>
<evidence type="ECO:0000256" key="1">
    <source>
        <dbReference type="SAM" id="MobiDB-lite"/>
    </source>
</evidence>
<comment type="caution">
    <text evidence="2">The sequence shown here is derived from an EMBL/GenBank/DDBJ whole genome shotgun (WGS) entry which is preliminary data.</text>
</comment>
<gene>
    <name evidence="2" type="ORF">Godav_006709</name>
</gene>
<proteinExistence type="predicted"/>
<feature type="compositionally biased region" description="Polar residues" evidence="1">
    <location>
        <begin position="1"/>
        <end position="16"/>
    </location>
</feature>
<keyword evidence="3" id="KW-1185">Reference proteome</keyword>
<feature type="region of interest" description="Disordered" evidence="1">
    <location>
        <begin position="1"/>
        <end position="25"/>
    </location>
</feature>
<evidence type="ECO:0000313" key="3">
    <source>
        <dbReference type="Proteomes" id="UP000593561"/>
    </source>
</evidence>
<dbReference type="AlphaFoldDB" id="A0A7J8S4L2"/>
<name>A0A7J8S4L2_GOSDV</name>
<protein>
    <submittedName>
        <fullName evidence="2">Uncharacterized protein</fullName>
    </submittedName>
</protein>
<organism evidence="2 3">
    <name type="scientific">Gossypium davidsonii</name>
    <name type="common">Davidson's cotton</name>
    <name type="synonym">Gossypium klotzschianum subsp. davidsonii</name>
    <dbReference type="NCBI Taxonomy" id="34287"/>
    <lineage>
        <taxon>Eukaryota</taxon>
        <taxon>Viridiplantae</taxon>
        <taxon>Streptophyta</taxon>
        <taxon>Embryophyta</taxon>
        <taxon>Tracheophyta</taxon>
        <taxon>Spermatophyta</taxon>
        <taxon>Magnoliopsida</taxon>
        <taxon>eudicotyledons</taxon>
        <taxon>Gunneridae</taxon>
        <taxon>Pentapetalae</taxon>
        <taxon>rosids</taxon>
        <taxon>malvids</taxon>
        <taxon>Malvales</taxon>
        <taxon>Malvaceae</taxon>
        <taxon>Malvoideae</taxon>
        <taxon>Gossypium</taxon>
    </lineage>
</organism>
<sequence>MSGETDPSSTPTQELAPTTSPPSPSPRLIHCVSSYFGWTVGHPSLIWYMPRPSHLSMATTHMTMYWPSKYEALMGSPLVIQSTYGTQHSYTHSPWVTQTPLTSLFYQGGSSFQPPRYRLEVV</sequence>
<accession>A0A7J8S4L2</accession>